<organism evidence="1 2">
    <name type="scientific">Synaphobranchus kaupii</name>
    <name type="common">Kaup's arrowtooth eel</name>
    <dbReference type="NCBI Taxonomy" id="118154"/>
    <lineage>
        <taxon>Eukaryota</taxon>
        <taxon>Metazoa</taxon>
        <taxon>Chordata</taxon>
        <taxon>Craniata</taxon>
        <taxon>Vertebrata</taxon>
        <taxon>Euteleostomi</taxon>
        <taxon>Actinopterygii</taxon>
        <taxon>Neopterygii</taxon>
        <taxon>Teleostei</taxon>
        <taxon>Anguilliformes</taxon>
        <taxon>Synaphobranchidae</taxon>
        <taxon>Synaphobranchus</taxon>
    </lineage>
</organism>
<protein>
    <submittedName>
        <fullName evidence="1">Uncharacterized protein</fullName>
    </submittedName>
</protein>
<dbReference type="Proteomes" id="UP001152622">
    <property type="component" value="Chromosome 12"/>
</dbReference>
<sequence length="71" mass="7721">MCITDDTSVLCLFLTCQHGHCINCLVASLTIFKLAGPAVDKDETKLVCCQLFLSVASFKPAGLDSNQLKMR</sequence>
<evidence type="ECO:0000313" key="2">
    <source>
        <dbReference type="Proteomes" id="UP001152622"/>
    </source>
</evidence>
<evidence type="ECO:0000313" key="1">
    <source>
        <dbReference type="EMBL" id="KAJ8345342.1"/>
    </source>
</evidence>
<dbReference type="EMBL" id="JAINUF010000012">
    <property type="protein sequence ID" value="KAJ8345342.1"/>
    <property type="molecule type" value="Genomic_DNA"/>
</dbReference>
<keyword evidence="2" id="KW-1185">Reference proteome</keyword>
<comment type="caution">
    <text evidence="1">The sequence shown here is derived from an EMBL/GenBank/DDBJ whole genome shotgun (WGS) entry which is preliminary data.</text>
</comment>
<gene>
    <name evidence="1" type="ORF">SKAU_G00295350</name>
</gene>
<feature type="non-terminal residue" evidence="1">
    <location>
        <position position="71"/>
    </location>
</feature>
<dbReference type="AlphaFoldDB" id="A0A9Q1ILS3"/>
<proteinExistence type="predicted"/>
<accession>A0A9Q1ILS3</accession>
<reference evidence="1" key="1">
    <citation type="journal article" date="2023" name="Science">
        <title>Genome structures resolve the early diversification of teleost fishes.</title>
        <authorList>
            <person name="Parey E."/>
            <person name="Louis A."/>
            <person name="Montfort J."/>
            <person name="Bouchez O."/>
            <person name="Roques C."/>
            <person name="Iampietro C."/>
            <person name="Lluch J."/>
            <person name="Castinel A."/>
            <person name="Donnadieu C."/>
            <person name="Desvignes T."/>
            <person name="Floi Bucao C."/>
            <person name="Jouanno E."/>
            <person name="Wen M."/>
            <person name="Mejri S."/>
            <person name="Dirks R."/>
            <person name="Jansen H."/>
            <person name="Henkel C."/>
            <person name="Chen W.J."/>
            <person name="Zahm M."/>
            <person name="Cabau C."/>
            <person name="Klopp C."/>
            <person name="Thompson A.W."/>
            <person name="Robinson-Rechavi M."/>
            <person name="Braasch I."/>
            <person name="Lecointre G."/>
            <person name="Bobe J."/>
            <person name="Postlethwait J.H."/>
            <person name="Berthelot C."/>
            <person name="Roest Crollius H."/>
            <person name="Guiguen Y."/>
        </authorList>
    </citation>
    <scope>NUCLEOTIDE SEQUENCE</scope>
    <source>
        <strain evidence="1">WJC10195</strain>
    </source>
</reference>
<name>A0A9Q1ILS3_SYNKA</name>